<keyword evidence="2" id="KW-1185">Reference proteome</keyword>
<dbReference type="EMBL" id="JASPKY010000019">
    <property type="protein sequence ID" value="KAK9752574.1"/>
    <property type="molecule type" value="Genomic_DNA"/>
</dbReference>
<evidence type="ECO:0000313" key="2">
    <source>
        <dbReference type="Proteomes" id="UP001458880"/>
    </source>
</evidence>
<accession>A0AAW1MX20</accession>
<protein>
    <submittedName>
        <fullName evidence="1">Uncharacterized protein</fullName>
    </submittedName>
</protein>
<organism evidence="1 2">
    <name type="scientific">Popillia japonica</name>
    <name type="common">Japanese beetle</name>
    <dbReference type="NCBI Taxonomy" id="7064"/>
    <lineage>
        <taxon>Eukaryota</taxon>
        <taxon>Metazoa</taxon>
        <taxon>Ecdysozoa</taxon>
        <taxon>Arthropoda</taxon>
        <taxon>Hexapoda</taxon>
        <taxon>Insecta</taxon>
        <taxon>Pterygota</taxon>
        <taxon>Neoptera</taxon>
        <taxon>Endopterygota</taxon>
        <taxon>Coleoptera</taxon>
        <taxon>Polyphaga</taxon>
        <taxon>Scarabaeiformia</taxon>
        <taxon>Scarabaeidae</taxon>
        <taxon>Rutelinae</taxon>
        <taxon>Popillia</taxon>
    </lineage>
</organism>
<gene>
    <name evidence="1" type="ORF">QE152_g4100</name>
</gene>
<proteinExistence type="predicted"/>
<comment type="caution">
    <text evidence="1">The sequence shown here is derived from an EMBL/GenBank/DDBJ whole genome shotgun (WGS) entry which is preliminary data.</text>
</comment>
<dbReference type="Proteomes" id="UP001458880">
    <property type="component" value="Unassembled WGS sequence"/>
</dbReference>
<dbReference type="AlphaFoldDB" id="A0AAW1MX20"/>
<name>A0AAW1MX20_POPJA</name>
<evidence type="ECO:0000313" key="1">
    <source>
        <dbReference type="EMBL" id="KAK9752574.1"/>
    </source>
</evidence>
<reference evidence="1 2" key="1">
    <citation type="journal article" date="2024" name="BMC Genomics">
        <title>De novo assembly and annotation of Popillia japonica's genome with initial clues to its potential as an invasive pest.</title>
        <authorList>
            <person name="Cucini C."/>
            <person name="Boschi S."/>
            <person name="Funari R."/>
            <person name="Cardaioli E."/>
            <person name="Iannotti N."/>
            <person name="Marturano G."/>
            <person name="Paoli F."/>
            <person name="Bruttini M."/>
            <person name="Carapelli A."/>
            <person name="Frati F."/>
            <person name="Nardi F."/>
        </authorList>
    </citation>
    <scope>NUCLEOTIDE SEQUENCE [LARGE SCALE GENOMIC DNA]</scope>
    <source>
        <strain evidence="1">DMR45628</strain>
    </source>
</reference>
<sequence length="91" mass="10343">MKDDSADQQSDLNFQPLLIKTLIPEEETGAFTFKMACGKAAYKYKLCLMKNSNVIKSCVFKNVNRKNSPECSCTEVATVFYFPLTQPSREF</sequence>